<name>A0ABD3HYX5_9MARC</name>
<dbReference type="AlphaFoldDB" id="A0ABD3HYX5"/>
<dbReference type="Proteomes" id="UP001633002">
    <property type="component" value="Unassembled WGS sequence"/>
</dbReference>
<feature type="coiled-coil region" evidence="1">
    <location>
        <begin position="26"/>
        <end position="120"/>
    </location>
</feature>
<proteinExistence type="predicted"/>
<accession>A0ABD3HYX5</accession>
<keyword evidence="1" id="KW-0175">Coiled coil</keyword>
<organism evidence="2 3">
    <name type="scientific">Riccia sorocarpa</name>
    <dbReference type="NCBI Taxonomy" id="122646"/>
    <lineage>
        <taxon>Eukaryota</taxon>
        <taxon>Viridiplantae</taxon>
        <taxon>Streptophyta</taxon>
        <taxon>Embryophyta</taxon>
        <taxon>Marchantiophyta</taxon>
        <taxon>Marchantiopsida</taxon>
        <taxon>Marchantiidae</taxon>
        <taxon>Marchantiales</taxon>
        <taxon>Ricciaceae</taxon>
        <taxon>Riccia</taxon>
    </lineage>
</organism>
<evidence type="ECO:0000313" key="3">
    <source>
        <dbReference type="Proteomes" id="UP001633002"/>
    </source>
</evidence>
<dbReference type="EMBL" id="JBJQOH010000002">
    <property type="protein sequence ID" value="KAL3695470.1"/>
    <property type="molecule type" value="Genomic_DNA"/>
</dbReference>
<gene>
    <name evidence="2" type="ORF">R1sor_009546</name>
</gene>
<sequence length="360" mass="42013">MQQPQMLQIEARNAFEETKVVWDSERGELIAKQERLKSALQEVQQREEALRQEHEELQGAALEASLREEALRKEHESLQQEYSRQKDEWEAKNQKLSEEIEVLHEDMKRITSKANNVEAELGRIRSHMEAQNPNEDMCELTRQLLQKEEQLQSLREADAKTGPRARLYPPPHRVAGDQFKKWTQLQNGVKCSDWTGLWNYPSSQFWIFGSRVLRHETNNHNRSLAMVGLDVPHGKVHLRMLCDLNTALCIRLRPWDGIFLEHFARGLLVLPWAMEILRVLVSRQFVSVWRTGLIPMEVLESLDSYKVEGDYHALKCAWSLSKVWKCDDASHSRSTADSDVESDHEYQPTPKLPRDLALWF</sequence>
<evidence type="ECO:0000313" key="2">
    <source>
        <dbReference type="EMBL" id="KAL3695470.1"/>
    </source>
</evidence>
<keyword evidence="3" id="KW-1185">Reference proteome</keyword>
<evidence type="ECO:0000256" key="1">
    <source>
        <dbReference type="SAM" id="Coils"/>
    </source>
</evidence>
<reference evidence="2 3" key="1">
    <citation type="submission" date="2024-09" db="EMBL/GenBank/DDBJ databases">
        <title>Chromosome-scale assembly of Riccia sorocarpa.</title>
        <authorList>
            <person name="Paukszto L."/>
        </authorList>
    </citation>
    <scope>NUCLEOTIDE SEQUENCE [LARGE SCALE GENOMIC DNA]</scope>
    <source>
        <strain evidence="2">LP-2024</strain>
        <tissue evidence="2">Aerial parts of the thallus</tissue>
    </source>
</reference>
<protein>
    <submittedName>
        <fullName evidence="2">Uncharacterized protein</fullName>
    </submittedName>
</protein>
<comment type="caution">
    <text evidence="2">The sequence shown here is derived from an EMBL/GenBank/DDBJ whole genome shotgun (WGS) entry which is preliminary data.</text>
</comment>